<accession>A0A177Y0S0</accession>
<dbReference type="PANTHER" id="PTHR46797">
    <property type="entry name" value="HTH-TYPE TRANSCRIPTIONAL REGULATOR"/>
    <property type="match status" value="1"/>
</dbReference>
<dbReference type="CDD" id="cd00093">
    <property type="entry name" value="HTH_XRE"/>
    <property type="match status" value="1"/>
</dbReference>
<evidence type="ECO:0000256" key="1">
    <source>
        <dbReference type="ARBA" id="ARBA00023015"/>
    </source>
</evidence>
<dbReference type="Pfam" id="PF01381">
    <property type="entry name" value="HTH_3"/>
    <property type="match status" value="1"/>
</dbReference>
<keyword evidence="1" id="KW-0805">Transcription regulation</keyword>
<evidence type="ECO:0000259" key="4">
    <source>
        <dbReference type="PROSITE" id="PS50943"/>
    </source>
</evidence>
<organism evidence="5 6">
    <name type="scientific">Vibrio bivalvicida</name>
    <dbReference type="NCBI Taxonomy" id="1276888"/>
    <lineage>
        <taxon>Bacteria</taxon>
        <taxon>Pseudomonadati</taxon>
        <taxon>Pseudomonadota</taxon>
        <taxon>Gammaproteobacteria</taxon>
        <taxon>Vibrionales</taxon>
        <taxon>Vibrionaceae</taxon>
        <taxon>Vibrio</taxon>
        <taxon>Vibrio oreintalis group</taxon>
    </lineage>
</organism>
<evidence type="ECO:0000256" key="3">
    <source>
        <dbReference type="ARBA" id="ARBA00023163"/>
    </source>
</evidence>
<dbReference type="EMBL" id="LLEI02000025">
    <property type="protein sequence ID" value="OAJ94448.1"/>
    <property type="molecule type" value="Genomic_DNA"/>
</dbReference>
<dbReference type="AlphaFoldDB" id="A0A177Y0S0"/>
<dbReference type="GO" id="GO:0005829">
    <property type="term" value="C:cytosol"/>
    <property type="evidence" value="ECO:0007669"/>
    <property type="project" value="TreeGrafter"/>
</dbReference>
<dbReference type="GO" id="GO:0003677">
    <property type="term" value="F:DNA binding"/>
    <property type="evidence" value="ECO:0007669"/>
    <property type="project" value="UniProtKB-KW"/>
</dbReference>
<dbReference type="SMART" id="SM00530">
    <property type="entry name" value="HTH_XRE"/>
    <property type="match status" value="1"/>
</dbReference>
<dbReference type="Proteomes" id="UP000078406">
    <property type="component" value="Unassembled WGS sequence"/>
</dbReference>
<evidence type="ECO:0000313" key="5">
    <source>
        <dbReference type="EMBL" id="OAJ94448.1"/>
    </source>
</evidence>
<evidence type="ECO:0000256" key="2">
    <source>
        <dbReference type="ARBA" id="ARBA00023125"/>
    </source>
</evidence>
<proteinExistence type="predicted"/>
<dbReference type="GO" id="GO:0003700">
    <property type="term" value="F:DNA-binding transcription factor activity"/>
    <property type="evidence" value="ECO:0007669"/>
    <property type="project" value="TreeGrafter"/>
</dbReference>
<dbReference type="PROSITE" id="PS50943">
    <property type="entry name" value="HTH_CROC1"/>
    <property type="match status" value="1"/>
</dbReference>
<dbReference type="Gene3D" id="1.10.260.40">
    <property type="entry name" value="lambda repressor-like DNA-binding domains"/>
    <property type="match status" value="1"/>
</dbReference>
<keyword evidence="3" id="KW-0804">Transcription</keyword>
<evidence type="ECO:0000313" key="6">
    <source>
        <dbReference type="Proteomes" id="UP000078406"/>
    </source>
</evidence>
<keyword evidence="2" id="KW-0238">DNA-binding</keyword>
<dbReference type="PANTHER" id="PTHR46797:SF23">
    <property type="entry name" value="HTH-TYPE TRANSCRIPTIONAL REGULATOR SUTR"/>
    <property type="match status" value="1"/>
</dbReference>
<gene>
    <name evidence="5" type="ORF">APB76_09715</name>
</gene>
<sequence>MKDLALKFGLKVRKMRKLRALSQDELALTSDIDRSYVGRIERGEVNITLDKAYELARALDCDVKELLP</sequence>
<dbReference type="InterPro" id="IPR010982">
    <property type="entry name" value="Lambda_DNA-bd_dom_sf"/>
</dbReference>
<dbReference type="InterPro" id="IPR050807">
    <property type="entry name" value="TransReg_Diox_bact_type"/>
</dbReference>
<comment type="caution">
    <text evidence="5">The sequence shown here is derived from an EMBL/GenBank/DDBJ whole genome shotgun (WGS) entry which is preliminary data.</text>
</comment>
<name>A0A177Y0S0_9VIBR</name>
<reference evidence="5 6" key="1">
    <citation type="journal article" date="2016" name="Syst. Appl. Microbiol.">
        <title>Vibrio bivalvicida sp. nov., a novel larval pathogen for bivalve molluscs reared in a hatchery.</title>
        <authorList>
            <person name="Dubert J."/>
            <person name="Romalde J.L."/>
            <person name="Prado S."/>
            <person name="Barja J.L."/>
        </authorList>
    </citation>
    <scope>NUCLEOTIDE SEQUENCE [LARGE SCALE GENOMIC DNA]</scope>
    <source>
        <strain evidence="5 6">605</strain>
    </source>
</reference>
<dbReference type="InterPro" id="IPR001387">
    <property type="entry name" value="Cro/C1-type_HTH"/>
</dbReference>
<dbReference type="SUPFAM" id="SSF47413">
    <property type="entry name" value="lambda repressor-like DNA-binding domains"/>
    <property type="match status" value="1"/>
</dbReference>
<protein>
    <submittedName>
        <fullName evidence="5">XRE family transcriptional regulator</fullName>
    </submittedName>
</protein>
<feature type="domain" description="HTH cro/C1-type" evidence="4">
    <location>
        <begin position="12"/>
        <end position="66"/>
    </location>
</feature>
<dbReference type="RefSeq" id="WP_054963341.1">
    <property type="nucleotide sequence ID" value="NZ_LLEI02000025.1"/>
</dbReference>